<keyword evidence="4" id="KW-1185">Reference proteome</keyword>
<dbReference type="RefSeq" id="WP_135482431.1">
    <property type="nucleotide sequence ID" value="NZ_SRMF01000002.1"/>
</dbReference>
<sequence>MPKSIDAQTYHIRQVRDALTETGELIAAVRKERGWSQSELGQRLGGIDRRHISAMEKGDANTDFGLVVSALWVLDIPVLETLSTGHETPASPRRPGPVNLSRARTTRLTKAGKRRKKVIDNDF</sequence>
<dbReference type="SMART" id="SM00530">
    <property type="entry name" value="HTH_XRE"/>
    <property type="match status" value="1"/>
</dbReference>
<evidence type="ECO:0000259" key="2">
    <source>
        <dbReference type="PROSITE" id="PS50943"/>
    </source>
</evidence>
<feature type="domain" description="HTH cro/C1-type" evidence="2">
    <location>
        <begin position="26"/>
        <end position="82"/>
    </location>
</feature>
<feature type="region of interest" description="Disordered" evidence="1">
    <location>
        <begin position="83"/>
        <end position="111"/>
    </location>
</feature>
<organism evidence="3 4">
    <name type="scientific">Natronospirillum operosum</name>
    <dbReference type="NCBI Taxonomy" id="2759953"/>
    <lineage>
        <taxon>Bacteria</taxon>
        <taxon>Pseudomonadati</taxon>
        <taxon>Pseudomonadota</taxon>
        <taxon>Gammaproteobacteria</taxon>
        <taxon>Oceanospirillales</taxon>
        <taxon>Natronospirillaceae</taxon>
        <taxon>Natronospirillum</taxon>
    </lineage>
</organism>
<evidence type="ECO:0000313" key="3">
    <source>
        <dbReference type="EMBL" id="TGG93893.1"/>
    </source>
</evidence>
<dbReference type="Pfam" id="PF01381">
    <property type="entry name" value="HTH_3"/>
    <property type="match status" value="1"/>
</dbReference>
<dbReference type="AlphaFoldDB" id="A0A4Z0WCR3"/>
<dbReference type="InterPro" id="IPR010982">
    <property type="entry name" value="Lambda_DNA-bd_dom_sf"/>
</dbReference>
<comment type="caution">
    <text evidence="3">The sequence shown here is derived from an EMBL/GenBank/DDBJ whole genome shotgun (WGS) entry which is preliminary data.</text>
</comment>
<dbReference type="OrthoDB" id="3034420at2"/>
<dbReference type="Proteomes" id="UP000297475">
    <property type="component" value="Unassembled WGS sequence"/>
</dbReference>
<protein>
    <submittedName>
        <fullName evidence="3">XRE family transcriptional regulator</fullName>
    </submittedName>
</protein>
<dbReference type="InterPro" id="IPR001387">
    <property type="entry name" value="Cro/C1-type_HTH"/>
</dbReference>
<dbReference type="PROSITE" id="PS50943">
    <property type="entry name" value="HTH_CROC1"/>
    <property type="match status" value="1"/>
</dbReference>
<dbReference type="GO" id="GO:0003677">
    <property type="term" value="F:DNA binding"/>
    <property type="evidence" value="ECO:0007669"/>
    <property type="project" value="InterPro"/>
</dbReference>
<gene>
    <name evidence="3" type="ORF">E4656_06805</name>
</gene>
<name>A0A4Z0WCR3_9GAMM</name>
<evidence type="ECO:0000313" key="4">
    <source>
        <dbReference type="Proteomes" id="UP000297475"/>
    </source>
</evidence>
<dbReference type="SUPFAM" id="SSF47413">
    <property type="entry name" value="lambda repressor-like DNA-binding domains"/>
    <property type="match status" value="1"/>
</dbReference>
<dbReference type="Gene3D" id="1.10.260.40">
    <property type="entry name" value="lambda repressor-like DNA-binding domains"/>
    <property type="match status" value="1"/>
</dbReference>
<accession>A0A4Z0WCR3</accession>
<evidence type="ECO:0000256" key="1">
    <source>
        <dbReference type="SAM" id="MobiDB-lite"/>
    </source>
</evidence>
<proteinExistence type="predicted"/>
<dbReference type="CDD" id="cd00093">
    <property type="entry name" value="HTH_XRE"/>
    <property type="match status" value="1"/>
</dbReference>
<reference evidence="3 4" key="1">
    <citation type="submission" date="2019-04" db="EMBL/GenBank/DDBJ databases">
        <title>Natronospirillum operosus gen. nov., sp. nov., a haloalkaliphilic satellite isolated from decaying biomass of laboratory culture of cyanobacterium Geitlerinema sp. and proposal of Natronospirillaceae fam. nov. and Saccharospirillaceae fam. nov.</title>
        <authorList>
            <person name="Kevbrin V."/>
            <person name="Boltyanskaya Y."/>
            <person name="Koziaeva V."/>
            <person name="Grouzdev D.S."/>
            <person name="Park M."/>
            <person name="Cho J."/>
        </authorList>
    </citation>
    <scope>NUCLEOTIDE SEQUENCE [LARGE SCALE GENOMIC DNA]</scope>
    <source>
        <strain evidence="3 4">G-116</strain>
    </source>
</reference>
<dbReference type="EMBL" id="SRMF01000002">
    <property type="protein sequence ID" value="TGG93893.1"/>
    <property type="molecule type" value="Genomic_DNA"/>
</dbReference>